<proteinExistence type="predicted"/>
<evidence type="ECO:0000313" key="13">
    <source>
        <dbReference type="RefSeq" id="XP_021534547.1"/>
    </source>
</evidence>
<evidence type="ECO:0000313" key="12">
    <source>
        <dbReference type="RefSeq" id="XP_021534546.1"/>
    </source>
</evidence>
<dbReference type="STRING" id="29088.A0A2Y9G6N0"/>
<comment type="subunit">
    <text evidence="2">Directly interacts with tubulin-gamma; this interaction determines centrosomal localization.</text>
</comment>
<evidence type="ECO:0000256" key="1">
    <source>
        <dbReference type="ARBA" id="ARBA00004300"/>
    </source>
</evidence>
<dbReference type="GO" id="GO:0005813">
    <property type="term" value="C:centrosome"/>
    <property type="evidence" value="ECO:0007669"/>
    <property type="project" value="UniProtKB-SubCell"/>
</dbReference>
<evidence type="ECO:0000256" key="7">
    <source>
        <dbReference type="ARBA" id="ARBA00023212"/>
    </source>
</evidence>
<evidence type="ECO:0000313" key="11">
    <source>
        <dbReference type="Proteomes" id="UP000248481"/>
    </source>
</evidence>
<keyword evidence="6 10" id="KW-0175">Coiled coil</keyword>
<evidence type="ECO:0000256" key="9">
    <source>
        <dbReference type="PROSITE-ProRule" id="PRU00339"/>
    </source>
</evidence>
<comment type="subcellular location">
    <subcellularLocation>
        <location evidence="1">Cytoplasm</location>
        <location evidence="1">Cytoskeleton</location>
        <location evidence="1">Microtubule organizing center</location>
        <location evidence="1">Centrosome</location>
    </subcellularLocation>
</comment>
<dbReference type="PROSITE" id="PS50005">
    <property type="entry name" value="TPR"/>
    <property type="match status" value="1"/>
</dbReference>
<keyword evidence="5 9" id="KW-0802">TPR repeat</keyword>
<protein>
    <recommendedName>
        <fullName evidence="3">Centrosomal protein of 70 kDa</fullName>
    </recommendedName>
</protein>
<evidence type="ECO:0000256" key="4">
    <source>
        <dbReference type="ARBA" id="ARBA00022490"/>
    </source>
</evidence>
<keyword evidence="7" id="KW-0206">Cytoskeleton</keyword>
<feature type="repeat" description="TPR" evidence="9">
    <location>
        <begin position="465"/>
        <end position="498"/>
    </location>
</feature>
<dbReference type="GeneID" id="110570826"/>
<dbReference type="GO" id="GO:0043015">
    <property type="term" value="F:gamma-tubulin binding"/>
    <property type="evidence" value="ECO:0007669"/>
    <property type="project" value="InterPro"/>
</dbReference>
<dbReference type="InterPro" id="IPR037692">
    <property type="entry name" value="CEP70"/>
</dbReference>
<feature type="coiled-coil region" evidence="10">
    <location>
        <begin position="42"/>
        <end position="167"/>
    </location>
</feature>
<gene>
    <name evidence="12 13 14" type="primary">CEP70</name>
</gene>
<dbReference type="RefSeq" id="XP_021534548.1">
    <property type="nucleotide sequence ID" value="XM_021678873.2"/>
</dbReference>
<name>A0A2Y9G6N0_NEOSC</name>
<comment type="function">
    <text evidence="8">Plays a role in the organization of both preexisting and nascent microtubules in interphase cells. During mitosis, required for the organization and orientation of the mitotic spindle.</text>
</comment>
<dbReference type="CTD" id="80321"/>
<reference evidence="12 13" key="1">
    <citation type="submission" date="2025-04" db="UniProtKB">
        <authorList>
            <consortium name="RefSeq"/>
        </authorList>
    </citation>
    <scope>IDENTIFICATION</scope>
    <source>
        <tissue evidence="12 13">Blood</tissue>
    </source>
</reference>
<evidence type="ECO:0000256" key="10">
    <source>
        <dbReference type="SAM" id="Coils"/>
    </source>
</evidence>
<dbReference type="RefSeq" id="XP_021534546.1">
    <property type="nucleotide sequence ID" value="XM_021678871.1"/>
</dbReference>
<dbReference type="RefSeq" id="XP_021534547.1">
    <property type="nucleotide sequence ID" value="XM_021678872.2"/>
</dbReference>
<dbReference type="GO" id="GO:0070507">
    <property type="term" value="P:regulation of microtubule cytoskeleton organization"/>
    <property type="evidence" value="ECO:0007669"/>
    <property type="project" value="InterPro"/>
</dbReference>
<dbReference type="Proteomes" id="UP000248481">
    <property type="component" value="Chromosome 1"/>
</dbReference>
<keyword evidence="4" id="KW-0963">Cytoplasm</keyword>
<dbReference type="PANTHER" id="PTHR14594">
    <property type="entry name" value="CENTROSOMAL PROTEIN OF 70 KDA"/>
    <property type="match status" value="1"/>
</dbReference>
<dbReference type="PANTHER" id="PTHR14594:SF1">
    <property type="entry name" value="CENTROSOMAL PROTEIN OF 70 KDA"/>
    <property type="match status" value="1"/>
</dbReference>
<evidence type="ECO:0000256" key="6">
    <source>
        <dbReference type="ARBA" id="ARBA00023054"/>
    </source>
</evidence>
<feature type="coiled-coil region" evidence="10">
    <location>
        <begin position="241"/>
        <end position="298"/>
    </location>
</feature>
<dbReference type="InterPro" id="IPR019734">
    <property type="entry name" value="TPR_rpt"/>
</dbReference>
<evidence type="ECO:0000256" key="3">
    <source>
        <dbReference type="ARBA" id="ARBA00018408"/>
    </source>
</evidence>
<evidence type="ECO:0000256" key="2">
    <source>
        <dbReference type="ARBA" id="ARBA00011832"/>
    </source>
</evidence>
<dbReference type="KEGG" id="nsu:110570826"/>
<evidence type="ECO:0000313" key="14">
    <source>
        <dbReference type="RefSeq" id="XP_021534548.1"/>
    </source>
</evidence>
<accession>A0A2Y9G6N0</accession>
<keyword evidence="11" id="KW-1185">Reference proteome</keyword>
<dbReference type="AlphaFoldDB" id="A0A2Y9G6N0"/>
<evidence type="ECO:0000256" key="8">
    <source>
        <dbReference type="ARBA" id="ARBA00025273"/>
    </source>
</evidence>
<evidence type="ECO:0000256" key="5">
    <source>
        <dbReference type="ARBA" id="ARBA00022803"/>
    </source>
</evidence>
<sequence length="579" mass="67960">MTEKQREEAEWESINVLLMRHGLKPLSLVKRTDLKDLIVFDKQSSQRMRQNLETLMEETTRQQNMIQELIETNQQLKNELQLEQSRAADHEQRANDLEQIMESVKSKIDELEDESLNRVCQQQNIIKDLQKEHKALQAKCQHYKEKRMEQQETIASLQKDIYRLTKEEEERIVTQNRVFAYLCKRVPHTILDRQLLCLIDYYECKIRKLHKQRQYKENESPSEEEKDYRSLDASPTYKGLLMSLQNQLKESKSKIDALLSEKLNLQKDLETRPTQHELRLYKQQVKKLEKALKKDIKLQDLISQKKAEDPEKPDEPSKDNQRQALIDQRYFQVLNSINSIVHNPRAPVIIYKQSKGGAQHFNKDLVQDCGFEHLIPIIEMWADQLTSLKDLYKSLKILSAELVPWHNLKKQDENEGIRIEDLLFIVDTMLEEVENKEKDSNMPNLKTLQAIVSHFQKLFDVPSLNGVYPRMNEVYTRLGEMNNAVRNLQELLELDSSSSLCVLVNTVGKLCRLINEDVNEQVMQVLGPEDLQSIINKLEEHEEFFPAFQAFTNDLLEILEIDDLDAIVPAVKKLKILSY</sequence>
<organism evidence="11 14">
    <name type="scientific">Neomonachus schauinslandi</name>
    <name type="common">Hawaiian monk seal</name>
    <name type="synonym">Monachus schauinslandi</name>
    <dbReference type="NCBI Taxonomy" id="29088"/>
    <lineage>
        <taxon>Eukaryota</taxon>
        <taxon>Metazoa</taxon>
        <taxon>Chordata</taxon>
        <taxon>Craniata</taxon>
        <taxon>Vertebrata</taxon>
        <taxon>Euteleostomi</taxon>
        <taxon>Mammalia</taxon>
        <taxon>Eutheria</taxon>
        <taxon>Laurasiatheria</taxon>
        <taxon>Carnivora</taxon>
        <taxon>Caniformia</taxon>
        <taxon>Pinnipedia</taxon>
        <taxon>Phocidae</taxon>
        <taxon>Monachinae</taxon>
        <taxon>Monachini</taxon>
        <taxon>Neomonachus</taxon>
    </lineage>
</organism>
<dbReference type="GO" id="GO:0060271">
    <property type="term" value="P:cilium assembly"/>
    <property type="evidence" value="ECO:0007669"/>
    <property type="project" value="InterPro"/>
</dbReference>